<keyword evidence="3" id="KW-0274">FAD</keyword>
<dbReference type="Gene3D" id="3.50.50.60">
    <property type="entry name" value="FAD/NAD(P)-binding domain"/>
    <property type="match status" value="1"/>
</dbReference>
<keyword evidence="2" id="KW-0285">Flavoprotein</keyword>
<dbReference type="PANTHER" id="PTHR42877">
    <property type="entry name" value="L-ORNITHINE N(5)-MONOOXYGENASE-RELATED"/>
    <property type="match status" value="1"/>
</dbReference>
<feature type="compositionally biased region" description="Basic residues" evidence="5">
    <location>
        <begin position="331"/>
        <end position="341"/>
    </location>
</feature>
<gene>
    <name evidence="6" type="ORF">CGGC5_10779</name>
</gene>
<dbReference type="EMBL" id="KB020909">
    <property type="protein sequence ID" value="ELA28669.1"/>
    <property type="molecule type" value="Genomic_DNA"/>
</dbReference>
<dbReference type="PANTHER" id="PTHR42877:SF6">
    <property type="entry name" value="MONOOXYGENASE, PUTATIVE (AFU_ORTHOLOGUE AFUA_3G15050)-RELATED"/>
    <property type="match status" value="1"/>
</dbReference>
<comment type="similarity">
    <text evidence="1">Belongs to the FAD-binding monooxygenase family.</text>
</comment>
<organism evidence="6">
    <name type="scientific">Colletotrichum fructicola (strain Nara gc5)</name>
    <name type="common">Anthracnose fungus</name>
    <name type="synonym">Colletotrichum gloeosporioides (strain Nara gc5)</name>
    <dbReference type="NCBI Taxonomy" id="1213859"/>
    <lineage>
        <taxon>Eukaryota</taxon>
        <taxon>Fungi</taxon>
        <taxon>Dikarya</taxon>
        <taxon>Ascomycota</taxon>
        <taxon>Pezizomycotina</taxon>
        <taxon>Sordariomycetes</taxon>
        <taxon>Hypocreomycetidae</taxon>
        <taxon>Glomerellales</taxon>
        <taxon>Glomerellaceae</taxon>
        <taxon>Colletotrichum</taxon>
        <taxon>Colletotrichum gloeosporioides species complex</taxon>
    </lineage>
</organism>
<keyword evidence="4" id="KW-0560">Oxidoreductase</keyword>
<evidence type="ECO:0000313" key="6">
    <source>
        <dbReference type="EMBL" id="ELA28669.1"/>
    </source>
</evidence>
<protein>
    <submittedName>
        <fullName evidence="6">4-hydroxyacetophenone monooxygenase</fullName>
    </submittedName>
</protein>
<dbReference type="HOGENOM" id="CLU_813828_0_0_1"/>
<evidence type="ECO:0000256" key="1">
    <source>
        <dbReference type="ARBA" id="ARBA00010139"/>
    </source>
</evidence>
<evidence type="ECO:0000256" key="5">
    <source>
        <dbReference type="SAM" id="MobiDB-lite"/>
    </source>
</evidence>
<name>L2FQH5_COLFN</name>
<reference evidence="6" key="1">
    <citation type="submission" date="2012-08" db="EMBL/GenBank/DDBJ databases">
        <title>Genome analysis of Colletotrichum orbiculare and Colletotrichum fructicola.</title>
        <authorList>
            <person name="Gan P.H.P."/>
            <person name="Ikeda K."/>
            <person name="Irieda H."/>
            <person name="Narusaka M."/>
            <person name="O'Connell R.J."/>
            <person name="Narusaka Y."/>
            <person name="Takano Y."/>
            <person name="Kubo Y."/>
            <person name="Shirasu K."/>
        </authorList>
    </citation>
    <scope>NUCLEOTIDE SEQUENCE</scope>
    <source>
        <strain evidence="6">Nara gc5</strain>
    </source>
</reference>
<feature type="region of interest" description="Disordered" evidence="5">
    <location>
        <begin position="1"/>
        <end position="25"/>
    </location>
</feature>
<keyword evidence="6" id="KW-0503">Monooxygenase</keyword>
<feature type="region of interest" description="Disordered" evidence="5">
    <location>
        <begin position="320"/>
        <end position="341"/>
    </location>
</feature>
<dbReference type="AlphaFoldDB" id="L2FQH5"/>
<dbReference type="Pfam" id="PF00743">
    <property type="entry name" value="FMO-like"/>
    <property type="match status" value="1"/>
</dbReference>
<evidence type="ECO:0000256" key="3">
    <source>
        <dbReference type="ARBA" id="ARBA00022827"/>
    </source>
</evidence>
<dbReference type="InterPro" id="IPR051209">
    <property type="entry name" value="FAD-bind_Monooxygenase_sf"/>
</dbReference>
<dbReference type="GO" id="GO:0050660">
    <property type="term" value="F:flavin adenine dinucleotide binding"/>
    <property type="evidence" value="ECO:0007669"/>
    <property type="project" value="InterPro"/>
</dbReference>
<dbReference type="InterPro" id="IPR020946">
    <property type="entry name" value="Flavin_mOase-like"/>
</dbReference>
<dbReference type="GO" id="GO:0004499">
    <property type="term" value="F:N,N-dimethylaniline monooxygenase activity"/>
    <property type="evidence" value="ECO:0007669"/>
    <property type="project" value="InterPro"/>
</dbReference>
<dbReference type="STRING" id="1213859.L2FQH5"/>
<sequence>MGDYHTENTTPPNEANGFDKTKGAVPETPAKQTLIDRTVDALLTPPKSVYEDVSLELPDRYIDEPRSLRVAVIGAGLSGVLAGILLPAKVPGVKLTIFEKNADVGGTWFENVYPGVRCDVPAHVYQATFDPNTQWTEQFAQGAEIRDYWKGLSRKYDVYKYLQLSQQIEGLNWVDSQAVWQITVRDLKTDAIRIEEADFVLTAIGRFNAWKLPNYPGIHDFKGVLRHASNWDPSFDPRDKKVAVIGNGASGIQLTSNLHKVVSRLDHYARNKTWITASFAGDETSIEPIPIPEDLRAKFREDPEAYLAYRKDMESKYFRHLPAGSRGLPTTRRRARSSARS</sequence>
<dbReference type="InterPro" id="IPR036188">
    <property type="entry name" value="FAD/NAD-bd_sf"/>
</dbReference>
<evidence type="ECO:0000256" key="4">
    <source>
        <dbReference type="ARBA" id="ARBA00023002"/>
    </source>
</evidence>
<dbReference type="SUPFAM" id="SSF51905">
    <property type="entry name" value="FAD/NAD(P)-binding domain"/>
    <property type="match status" value="1"/>
</dbReference>
<evidence type="ECO:0000256" key="2">
    <source>
        <dbReference type="ARBA" id="ARBA00022630"/>
    </source>
</evidence>
<proteinExistence type="inferred from homology"/>
<dbReference type="GO" id="GO:0050661">
    <property type="term" value="F:NADP binding"/>
    <property type="evidence" value="ECO:0007669"/>
    <property type="project" value="InterPro"/>
</dbReference>
<accession>L2FQH5</accession>